<keyword evidence="5" id="KW-1185">Reference proteome</keyword>
<keyword evidence="4" id="KW-0418">Kinase</keyword>
<evidence type="ECO:0000259" key="3">
    <source>
        <dbReference type="PROSITE" id="PS50011"/>
    </source>
</evidence>
<accession>A0AAE2VC44</accession>
<keyword evidence="4" id="KW-0808">Transferase</keyword>
<dbReference type="AlphaFoldDB" id="A0AAE2VC44"/>
<dbReference type="CDD" id="cd05121">
    <property type="entry name" value="ABC1_ADCK3-like"/>
    <property type="match status" value="1"/>
</dbReference>
<feature type="transmembrane region" description="Helical" evidence="2">
    <location>
        <begin position="523"/>
        <end position="544"/>
    </location>
</feature>
<dbReference type="GO" id="GO:0004672">
    <property type="term" value="F:protein kinase activity"/>
    <property type="evidence" value="ECO:0007669"/>
    <property type="project" value="InterPro"/>
</dbReference>
<keyword evidence="2" id="KW-1133">Transmembrane helix</keyword>
<dbReference type="InterPro" id="IPR000719">
    <property type="entry name" value="Prot_kinase_dom"/>
</dbReference>
<gene>
    <name evidence="4" type="ORF">JIN83_09520</name>
</gene>
<sequence>MTLEMKKLATYKDVARLVLKYGRSDELDHQHFASEFQLDEQVEPSEDAVEFAKDLESLGPTFIKLGQILSNRGDLLPPSWLSALEKLQDDVEPFAFETVKETIETEVGVRISKLFDEFDETPVATASLGQVHLATLRSSDTRVAVKVQRPNIREQIMRETEVIASIAEFLEKHTEVGKQTEPTRMVEQFRKSILAELNYQQEAANLERLRNNLKKFEQLTVPKPHPDFCTGKVLVMDYIDGTKITDIPKIALIDLDGKALAEELFSAYLQQILLDGFFHADPHPGNLLLTKEGKIALIDLGMTGAVPDRIKDQLLQLLAAISEGRSSDAASITMKIGTPREHFDLQGCREAITEIVENYQGLDVGDIYVGQLVMEITQACGKNGLRIPDVMFMLGKMLLNLDGVGNILDRHFTPNDTIRDYTTTIARKRMREELTAGSLVPFIIEIKELVSKTPERLNTLIERISTNQMELKIDAIDEPLLLKGLYQVANRITTGLIIAAMIIGAAMLMNIETSFTLLGYPGLAILLFLTAAIGGTVLVVNIFLTERK</sequence>
<keyword evidence="2" id="KW-0812">Transmembrane</keyword>
<dbReference type="InterPro" id="IPR050154">
    <property type="entry name" value="UbiB_kinase"/>
</dbReference>
<feature type="domain" description="Protein kinase" evidence="3">
    <location>
        <begin position="117"/>
        <end position="481"/>
    </location>
</feature>
<evidence type="ECO:0000256" key="2">
    <source>
        <dbReference type="SAM" id="Phobius"/>
    </source>
</evidence>
<dbReference type="InterPro" id="IPR011009">
    <property type="entry name" value="Kinase-like_dom_sf"/>
</dbReference>
<dbReference type="PANTHER" id="PTHR10566:SF113">
    <property type="entry name" value="PROTEIN ACTIVITY OF BC1 COMPLEX KINASE 7, CHLOROPLASTIC"/>
    <property type="match status" value="1"/>
</dbReference>
<dbReference type="InterPro" id="IPR004147">
    <property type="entry name" value="ABC1_dom"/>
</dbReference>
<comment type="similarity">
    <text evidence="1">Belongs to the protein kinase superfamily. ADCK protein kinase family.</text>
</comment>
<dbReference type="PROSITE" id="PS50011">
    <property type="entry name" value="PROTEIN_KINASE_DOM"/>
    <property type="match status" value="1"/>
</dbReference>
<proteinExistence type="inferred from homology"/>
<dbReference type="EMBL" id="JAENIG010000005">
    <property type="protein sequence ID" value="MBK1855195.1"/>
    <property type="molecule type" value="Genomic_DNA"/>
</dbReference>
<evidence type="ECO:0000313" key="4">
    <source>
        <dbReference type="EMBL" id="MBK1855195.1"/>
    </source>
</evidence>
<keyword evidence="2" id="KW-0472">Membrane</keyword>
<protein>
    <submittedName>
        <fullName evidence="4">AarF/ABC1/UbiB kinase family protein</fullName>
    </submittedName>
</protein>
<dbReference type="SUPFAM" id="SSF56112">
    <property type="entry name" value="Protein kinase-like (PK-like)"/>
    <property type="match status" value="1"/>
</dbReference>
<name>A0AAE2VC44_9BACT</name>
<evidence type="ECO:0000313" key="5">
    <source>
        <dbReference type="Proteomes" id="UP000634206"/>
    </source>
</evidence>
<feature type="transmembrane region" description="Helical" evidence="2">
    <location>
        <begin position="492"/>
        <end position="511"/>
    </location>
</feature>
<dbReference type="PANTHER" id="PTHR10566">
    <property type="entry name" value="CHAPERONE-ACTIVITY OF BC1 COMPLEX CABC1 -RELATED"/>
    <property type="match status" value="1"/>
</dbReference>
<dbReference type="Proteomes" id="UP000634206">
    <property type="component" value="Unassembled WGS sequence"/>
</dbReference>
<dbReference type="Gene3D" id="1.10.510.10">
    <property type="entry name" value="Transferase(Phosphotransferase) domain 1"/>
    <property type="match status" value="1"/>
</dbReference>
<dbReference type="GO" id="GO:0005524">
    <property type="term" value="F:ATP binding"/>
    <property type="evidence" value="ECO:0007669"/>
    <property type="project" value="InterPro"/>
</dbReference>
<comment type="caution">
    <text evidence="4">The sequence shown here is derived from an EMBL/GenBank/DDBJ whole genome shotgun (WGS) entry which is preliminary data.</text>
</comment>
<dbReference type="Pfam" id="PF03109">
    <property type="entry name" value="ABC1"/>
    <property type="match status" value="1"/>
</dbReference>
<dbReference type="SMART" id="SM00220">
    <property type="entry name" value="S_TKc"/>
    <property type="match status" value="1"/>
</dbReference>
<organism evidence="4 5">
    <name type="scientific">Oceaniferula flava</name>
    <dbReference type="NCBI Taxonomy" id="2800421"/>
    <lineage>
        <taxon>Bacteria</taxon>
        <taxon>Pseudomonadati</taxon>
        <taxon>Verrucomicrobiota</taxon>
        <taxon>Verrucomicrobiia</taxon>
        <taxon>Verrucomicrobiales</taxon>
        <taxon>Verrucomicrobiaceae</taxon>
        <taxon>Oceaniferula</taxon>
    </lineage>
</organism>
<reference evidence="4" key="1">
    <citation type="submission" date="2021-01" db="EMBL/GenBank/DDBJ databases">
        <title>Modified the classification status of verrucomicrobia.</title>
        <authorList>
            <person name="Feng X."/>
        </authorList>
    </citation>
    <scope>NUCLEOTIDE SEQUENCE</scope>
    <source>
        <strain evidence="4">5K15</strain>
    </source>
</reference>
<dbReference type="RefSeq" id="WP_309489808.1">
    <property type="nucleotide sequence ID" value="NZ_JAENIG010000005.1"/>
</dbReference>
<evidence type="ECO:0000256" key="1">
    <source>
        <dbReference type="ARBA" id="ARBA00009670"/>
    </source>
</evidence>